<accession>A0A5N7DCK2</accession>
<keyword evidence="1" id="KW-0812">Transmembrane</keyword>
<gene>
    <name evidence="2" type="ORF">BDV37DRAFT_126035</name>
</gene>
<keyword evidence="3" id="KW-1185">Reference proteome</keyword>
<dbReference type="GeneID" id="43663343"/>
<reference evidence="2 3" key="1">
    <citation type="submission" date="2019-04" db="EMBL/GenBank/DDBJ databases">
        <authorList>
            <consortium name="DOE Joint Genome Institute"/>
            <person name="Mondo S."/>
            <person name="Kjaerbolling I."/>
            <person name="Vesth T."/>
            <person name="Frisvad J.C."/>
            <person name="Nybo J.L."/>
            <person name="Theobald S."/>
            <person name="Kildgaard S."/>
            <person name="Isbrandt T."/>
            <person name="Kuo A."/>
            <person name="Sato A."/>
            <person name="Lyhne E.K."/>
            <person name="Kogle M.E."/>
            <person name="Wiebenga A."/>
            <person name="Kun R.S."/>
            <person name="Lubbers R.J."/>
            <person name="Makela M.R."/>
            <person name="Barry K."/>
            <person name="Chovatia M."/>
            <person name="Clum A."/>
            <person name="Daum C."/>
            <person name="Haridas S."/>
            <person name="He G."/>
            <person name="LaButti K."/>
            <person name="Lipzen A."/>
            <person name="Riley R."/>
            <person name="Salamov A."/>
            <person name="Simmons B.A."/>
            <person name="Magnuson J.K."/>
            <person name="Henrissat B."/>
            <person name="Mortensen U.H."/>
            <person name="Larsen T.O."/>
            <person name="Devries R.P."/>
            <person name="Grigoriev I.V."/>
            <person name="Machida M."/>
            <person name="Baker S.E."/>
            <person name="Andersen M.R."/>
            <person name="Cantor M.N."/>
            <person name="Hua S.X."/>
        </authorList>
    </citation>
    <scope>NUCLEOTIDE SEQUENCE [LARGE SCALE GENOMIC DNA]</scope>
    <source>
        <strain evidence="2 3">CBS 119388</strain>
    </source>
</reference>
<evidence type="ECO:0000313" key="2">
    <source>
        <dbReference type="EMBL" id="KAE8403885.1"/>
    </source>
</evidence>
<name>A0A5N7DCK2_9EURO</name>
<dbReference type="RefSeq" id="XP_031941204.1">
    <property type="nucleotide sequence ID" value="XM_032078652.1"/>
</dbReference>
<proteinExistence type="predicted"/>
<evidence type="ECO:0000256" key="1">
    <source>
        <dbReference type="SAM" id="Phobius"/>
    </source>
</evidence>
<keyword evidence="1" id="KW-0472">Membrane</keyword>
<keyword evidence="1" id="KW-1133">Transmembrane helix</keyword>
<organism evidence="2 3">
    <name type="scientific">Aspergillus pseudonomiae</name>
    <dbReference type="NCBI Taxonomy" id="1506151"/>
    <lineage>
        <taxon>Eukaryota</taxon>
        <taxon>Fungi</taxon>
        <taxon>Dikarya</taxon>
        <taxon>Ascomycota</taxon>
        <taxon>Pezizomycotina</taxon>
        <taxon>Eurotiomycetes</taxon>
        <taxon>Eurotiomycetidae</taxon>
        <taxon>Eurotiales</taxon>
        <taxon>Aspergillaceae</taxon>
        <taxon>Aspergillus</taxon>
        <taxon>Aspergillus subgen. Circumdati</taxon>
    </lineage>
</organism>
<dbReference type="Proteomes" id="UP000325579">
    <property type="component" value="Unassembled WGS sequence"/>
</dbReference>
<feature type="transmembrane region" description="Helical" evidence="1">
    <location>
        <begin position="20"/>
        <end position="41"/>
    </location>
</feature>
<protein>
    <submittedName>
        <fullName evidence="2">Uncharacterized protein</fullName>
    </submittedName>
</protein>
<dbReference type="AlphaFoldDB" id="A0A5N7DCK2"/>
<sequence>MKIASRGLTILCLDQESNYTFFFFFSFLYICPYAISGIVSAKQLRYTPRL</sequence>
<dbReference type="EMBL" id="ML736772">
    <property type="protein sequence ID" value="KAE8403885.1"/>
    <property type="molecule type" value="Genomic_DNA"/>
</dbReference>
<evidence type="ECO:0000313" key="3">
    <source>
        <dbReference type="Proteomes" id="UP000325579"/>
    </source>
</evidence>